<gene>
    <name evidence="6" type="ORF">ACFOZ4_34730</name>
</gene>
<evidence type="ECO:0000256" key="2">
    <source>
        <dbReference type="ARBA" id="ARBA00008520"/>
    </source>
</evidence>
<dbReference type="SUPFAM" id="SSF53850">
    <property type="entry name" value="Periplasmic binding protein-like II"/>
    <property type="match status" value="1"/>
</dbReference>
<dbReference type="InterPro" id="IPR006311">
    <property type="entry name" value="TAT_signal"/>
</dbReference>
<comment type="subcellular location">
    <subcellularLocation>
        <location evidence="1">Cell envelope</location>
    </subcellularLocation>
</comment>
<comment type="caution">
    <text evidence="6">The sequence shown here is derived from an EMBL/GenBank/DDBJ whole genome shotgun (WGS) entry which is preliminary data.</text>
</comment>
<evidence type="ECO:0000256" key="3">
    <source>
        <dbReference type="ARBA" id="ARBA00022448"/>
    </source>
</evidence>
<feature type="signal peptide" evidence="5">
    <location>
        <begin position="1"/>
        <end position="29"/>
    </location>
</feature>
<keyword evidence="7" id="KW-1185">Reference proteome</keyword>
<organism evidence="6 7">
    <name type="scientific">Hamadaea flava</name>
    <dbReference type="NCBI Taxonomy" id="1742688"/>
    <lineage>
        <taxon>Bacteria</taxon>
        <taxon>Bacillati</taxon>
        <taxon>Actinomycetota</taxon>
        <taxon>Actinomycetes</taxon>
        <taxon>Micromonosporales</taxon>
        <taxon>Micromonosporaceae</taxon>
        <taxon>Hamadaea</taxon>
    </lineage>
</organism>
<dbReference type="EMBL" id="JBHSAY010000026">
    <property type="protein sequence ID" value="MFC4135795.1"/>
    <property type="molecule type" value="Genomic_DNA"/>
</dbReference>
<dbReference type="Gene3D" id="3.40.190.10">
    <property type="entry name" value="Periplasmic binding protein-like II"/>
    <property type="match status" value="2"/>
</dbReference>
<feature type="chain" id="PRO_5045337652" evidence="5">
    <location>
        <begin position="30"/>
        <end position="536"/>
    </location>
</feature>
<evidence type="ECO:0000313" key="7">
    <source>
        <dbReference type="Proteomes" id="UP001595816"/>
    </source>
</evidence>
<reference evidence="7" key="1">
    <citation type="journal article" date="2019" name="Int. J. Syst. Evol. Microbiol.">
        <title>The Global Catalogue of Microorganisms (GCM) 10K type strain sequencing project: providing services to taxonomists for standard genome sequencing and annotation.</title>
        <authorList>
            <consortium name="The Broad Institute Genomics Platform"/>
            <consortium name="The Broad Institute Genome Sequencing Center for Infectious Disease"/>
            <person name="Wu L."/>
            <person name="Ma J."/>
        </authorList>
    </citation>
    <scope>NUCLEOTIDE SEQUENCE [LARGE SCALE GENOMIC DNA]</scope>
    <source>
        <strain evidence="7">CGMCC 4.7289</strain>
    </source>
</reference>
<dbReference type="Proteomes" id="UP001595816">
    <property type="component" value="Unassembled WGS sequence"/>
</dbReference>
<dbReference type="InterPro" id="IPR050490">
    <property type="entry name" value="Bact_solute-bd_prot1"/>
</dbReference>
<dbReference type="RefSeq" id="WP_253763234.1">
    <property type="nucleotide sequence ID" value="NZ_JAMZDZ010000001.1"/>
</dbReference>
<keyword evidence="4 5" id="KW-0732">Signal</keyword>
<dbReference type="Pfam" id="PF13416">
    <property type="entry name" value="SBP_bac_8"/>
    <property type="match status" value="1"/>
</dbReference>
<proteinExistence type="inferred from homology"/>
<evidence type="ECO:0000256" key="4">
    <source>
        <dbReference type="ARBA" id="ARBA00022729"/>
    </source>
</evidence>
<evidence type="ECO:0000256" key="5">
    <source>
        <dbReference type="SAM" id="SignalP"/>
    </source>
</evidence>
<accession>A0ABV8LXM4</accession>
<evidence type="ECO:0000313" key="6">
    <source>
        <dbReference type="EMBL" id="MFC4135795.1"/>
    </source>
</evidence>
<name>A0ABV8LXM4_9ACTN</name>
<protein>
    <submittedName>
        <fullName evidence="6">Extracellular solute-binding protein</fullName>
    </submittedName>
</protein>
<sequence>MANQSLSRRRFLALTGGAAAAVAGSGLLAACGSSSTPTTGGAGSVTFPEYAPATLVKPDLPATADGVMAGFYDYPANLATAFTSKPGEGLGNVTVLTNMFNPVPPGAGSNAYWQEVNTQLGATLDITMTPSADYLSKLSTVIAGGQLPDMTLISSKLAHRADVLTRLCADLSEFVSGSAITEYPFLANIPKDAWLSTAYGGGIFAVPIPRGIAGTIFFARDDLIRAKGLNTAPASYAEFVRLAEGLTDAKANKWAFGGIKRVIVFAGTMLGVPNTWRADNGKFVSEFETEQRKEAVARTAELYKKGLFHPDSLGGKLQVRDLFGNGTIALHGDGYAAWDTMAAAYKVEIGAMPAPKADGGGIAQHPAGAASFAITAFKKGDKARIKQLLKICDWLAAPLGTKEYMFRKFGVEGTHYTMQDGKPVLTDKGKVEVKLPLEYIIDAPPILGPGDRARVDAQRAYQEKIVPTILRNPAEGLYSATAVDKAGEMSKIIDAAELDIVSGRKPIAYWDEAVTAWKKAGGDAARAEYEKAQSTK</sequence>
<evidence type="ECO:0000256" key="1">
    <source>
        <dbReference type="ARBA" id="ARBA00004196"/>
    </source>
</evidence>
<dbReference type="PROSITE" id="PS51318">
    <property type="entry name" value="TAT"/>
    <property type="match status" value="1"/>
</dbReference>
<dbReference type="PANTHER" id="PTHR43649">
    <property type="entry name" value="ARABINOSE-BINDING PROTEIN-RELATED"/>
    <property type="match status" value="1"/>
</dbReference>
<comment type="similarity">
    <text evidence="2">Belongs to the bacterial solute-binding protein 1 family.</text>
</comment>
<dbReference type="InterPro" id="IPR006059">
    <property type="entry name" value="SBP"/>
</dbReference>
<dbReference type="PANTHER" id="PTHR43649:SF31">
    <property type="entry name" value="SN-GLYCEROL-3-PHOSPHATE-BINDING PERIPLASMIC PROTEIN UGPB"/>
    <property type="match status" value="1"/>
</dbReference>
<keyword evidence="3" id="KW-0813">Transport</keyword>